<dbReference type="RefSeq" id="WP_069809566.1">
    <property type="nucleotide sequence ID" value="NZ_CP017305.1"/>
</dbReference>
<reference evidence="1" key="1">
    <citation type="submission" date="2016-09" db="EMBL/GenBank/DDBJ databases">
        <title>Genome sequence of Chlorobaculum limnaeum.</title>
        <authorList>
            <person name="Liu Z."/>
            <person name="Tank M."/>
            <person name="Bryant D.A."/>
        </authorList>
    </citation>
    <scope>NUCLEOTIDE SEQUENCE [LARGE SCALE GENOMIC DNA]</scope>
    <source>
        <strain evidence="1">DSM 1677</strain>
    </source>
</reference>
<dbReference type="KEGG" id="clz:BIU88_05935"/>
<evidence type="ECO:0000313" key="1">
    <source>
        <dbReference type="EMBL" id="AOS83728.1"/>
    </source>
</evidence>
<dbReference type="AlphaFoldDB" id="A0A1D8D6E6"/>
<accession>A0A1D8D6E6</accession>
<name>A0A1D8D6E6_CHLLM</name>
<keyword evidence="2" id="KW-1185">Reference proteome</keyword>
<organism evidence="1 2">
    <name type="scientific">Chlorobaculum limnaeum</name>
    <dbReference type="NCBI Taxonomy" id="274537"/>
    <lineage>
        <taxon>Bacteria</taxon>
        <taxon>Pseudomonadati</taxon>
        <taxon>Chlorobiota</taxon>
        <taxon>Chlorobiia</taxon>
        <taxon>Chlorobiales</taxon>
        <taxon>Chlorobiaceae</taxon>
        <taxon>Chlorobaculum</taxon>
    </lineage>
</organism>
<dbReference type="EMBL" id="CP017305">
    <property type="protein sequence ID" value="AOS83728.1"/>
    <property type="molecule type" value="Genomic_DNA"/>
</dbReference>
<dbReference type="Proteomes" id="UP000095185">
    <property type="component" value="Chromosome"/>
</dbReference>
<evidence type="ECO:0000313" key="2">
    <source>
        <dbReference type="Proteomes" id="UP000095185"/>
    </source>
</evidence>
<protein>
    <submittedName>
        <fullName evidence="1">Uncharacterized protein</fullName>
    </submittedName>
</protein>
<sequence>MAKRSLLSSAHGTLSTTFRISGFELIGHFPARRVISVVHSSSGGCLRVESGRSPLNRSARLS</sequence>
<gene>
    <name evidence="1" type="ORF">BIU88_05935</name>
</gene>
<proteinExistence type="predicted"/>